<dbReference type="EMBL" id="LCWV01000002">
    <property type="protein sequence ID" value="PWI75909.1"/>
    <property type="molecule type" value="Genomic_DNA"/>
</dbReference>
<comment type="caution">
    <text evidence="1">The sequence shown here is derived from an EMBL/GenBank/DDBJ whole genome shotgun (WGS) entry which is preliminary data.</text>
</comment>
<reference evidence="1 2" key="1">
    <citation type="journal article" date="2016" name="Front. Microbiol.">
        <title>Genome and transcriptome sequences reveal the specific parasitism of the nematophagous Purpureocillium lilacinum 36-1.</title>
        <authorList>
            <person name="Xie J."/>
            <person name="Li S."/>
            <person name="Mo C."/>
            <person name="Xiao X."/>
            <person name="Peng D."/>
            <person name="Wang G."/>
            <person name="Xiao Y."/>
        </authorList>
    </citation>
    <scope>NUCLEOTIDE SEQUENCE [LARGE SCALE GENOMIC DNA]</scope>
    <source>
        <strain evidence="1 2">36-1</strain>
    </source>
</reference>
<evidence type="ECO:0000313" key="1">
    <source>
        <dbReference type="EMBL" id="PWI75909.1"/>
    </source>
</evidence>
<gene>
    <name evidence="1" type="ORF">PCL_06567</name>
</gene>
<protein>
    <submittedName>
        <fullName evidence="1">Uncharacterized protein</fullName>
    </submittedName>
</protein>
<sequence>MAPDIGWPTQARFFVAAFPIAEVRSGGHPVGDAYRSDCPGASGPGQAQHRTFCCTAPLPAHVVQRRGCPGHRGRLARSRAGSAVGQAAPATRSEIFCSSCLLGAGHPGRHAASPKHMREGRAWAGRRRCVSTASCLKKGREWPRTSTRGAEIAAGETLAVGSTQTSDDRPCCTVAVAAVSPSSRSSAFRLLLCFASVDRSVGGGGFRFGGPSRGVAALHQPPPVSWFHLPSVVSSHLILRRSHPSDAWLPSRSCAHSAPGHGCPRLRPRRIATCVSRPNPFDIACLAWEPAAVAAGTHPHPDKG</sequence>
<evidence type="ECO:0000313" key="2">
    <source>
        <dbReference type="Proteomes" id="UP000245956"/>
    </source>
</evidence>
<dbReference type="Proteomes" id="UP000245956">
    <property type="component" value="Unassembled WGS sequence"/>
</dbReference>
<proteinExistence type="predicted"/>
<organism evidence="1 2">
    <name type="scientific">Purpureocillium lilacinum</name>
    <name type="common">Paecilomyces lilacinus</name>
    <dbReference type="NCBI Taxonomy" id="33203"/>
    <lineage>
        <taxon>Eukaryota</taxon>
        <taxon>Fungi</taxon>
        <taxon>Dikarya</taxon>
        <taxon>Ascomycota</taxon>
        <taxon>Pezizomycotina</taxon>
        <taxon>Sordariomycetes</taxon>
        <taxon>Hypocreomycetidae</taxon>
        <taxon>Hypocreales</taxon>
        <taxon>Ophiocordycipitaceae</taxon>
        <taxon>Purpureocillium</taxon>
    </lineage>
</organism>
<name>A0A2U3EN27_PURLI</name>
<dbReference type="AlphaFoldDB" id="A0A2U3EN27"/>
<accession>A0A2U3EN27</accession>